<feature type="transmembrane region" description="Helical" evidence="1">
    <location>
        <begin position="80"/>
        <end position="101"/>
    </location>
</feature>
<dbReference type="Pfam" id="PF09515">
    <property type="entry name" value="Thia_YuaJ"/>
    <property type="match status" value="1"/>
</dbReference>
<dbReference type="RefSeq" id="WP_294183727.1">
    <property type="nucleotide sequence ID" value="NZ_JBGFFE010000018.1"/>
</dbReference>
<keyword evidence="1" id="KW-0812">Transmembrane</keyword>
<feature type="transmembrane region" description="Helical" evidence="1">
    <location>
        <begin position="150"/>
        <end position="176"/>
    </location>
</feature>
<dbReference type="InterPro" id="IPR012651">
    <property type="entry name" value="Thia_Transptr_ThiT"/>
</dbReference>
<accession>A0ABV4DZD8</accession>
<feature type="transmembrane region" description="Helical" evidence="1">
    <location>
        <begin position="30"/>
        <end position="49"/>
    </location>
</feature>
<keyword evidence="1" id="KW-1133">Transmembrane helix</keyword>
<dbReference type="EMBL" id="JBGFFE010000018">
    <property type="protein sequence ID" value="MEY8764248.1"/>
    <property type="molecule type" value="Genomic_DNA"/>
</dbReference>
<dbReference type="Gene3D" id="1.10.1760.20">
    <property type="match status" value="1"/>
</dbReference>
<reference evidence="2 3" key="1">
    <citation type="submission" date="2024-08" db="EMBL/GenBank/DDBJ databases">
        <title>Clostridium lapicellarii sp. nov., and Clostridium renhuaiense sp. nov., two species isolated from the mud in a fermentation cellar used for producing sauce-flavour Chinese liquors.</title>
        <authorList>
            <person name="Yang F."/>
            <person name="Wang H."/>
            <person name="Chen L.Q."/>
            <person name="Zhou N."/>
            <person name="Lu J.J."/>
            <person name="Pu X.X."/>
            <person name="Wan B."/>
            <person name="Wang L."/>
            <person name="Liu S.J."/>
        </authorList>
    </citation>
    <scope>NUCLEOTIDE SEQUENCE [LARGE SCALE GENOMIC DNA]</scope>
    <source>
        <strain evidence="2 3">MT-113</strain>
    </source>
</reference>
<feature type="transmembrane region" description="Helical" evidence="1">
    <location>
        <begin position="113"/>
        <end position="138"/>
    </location>
</feature>
<feature type="transmembrane region" description="Helical" evidence="1">
    <location>
        <begin position="56"/>
        <end position="74"/>
    </location>
</feature>
<dbReference type="NCBIfam" id="TIGR02357">
    <property type="entry name" value="ECF_ThiT_YuaJ"/>
    <property type="match status" value="1"/>
</dbReference>
<gene>
    <name evidence="2" type="primary">thiT</name>
    <name evidence="2" type="ORF">AB8S09_11455</name>
</gene>
<dbReference type="Proteomes" id="UP001565220">
    <property type="component" value="Unassembled WGS sequence"/>
</dbReference>
<evidence type="ECO:0000313" key="2">
    <source>
        <dbReference type="EMBL" id="MEY8764248.1"/>
    </source>
</evidence>
<sequence>MRSKSKVLFIVEVALFSALASILDLFSFKAWGQGGSISLQMVPIFIMSFRWGWRGGLSTGLVFGLLQLITGYVINPIQGLLDYPIAFTLVGLSAITAKSVYKSAKQKNKFRMFSFITLGCFVGSFARLIIHIISAMIYFGAGAPKNQAVWVYAIIYNTSYVFPSFVFSVILISILVQAREEIIFYRV</sequence>
<comment type="caution">
    <text evidence="2">The sequence shown here is derived from an EMBL/GenBank/DDBJ whole genome shotgun (WGS) entry which is preliminary data.</text>
</comment>
<keyword evidence="1" id="KW-0472">Membrane</keyword>
<proteinExistence type="predicted"/>
<keyword evidence="3" id="KW-1185">Reference proteome</keyword>
<evidence type="ECO:0000313" key="3">
    <source>
        <dbReference type="Proteomes" id="UP001565220"/>
    </source>
</evidence>
<protein>
    <submittedName>
        <fullName evidence="2">Energy-coupled thiamine transporter ThiT</fullName>
    </submittedName>
</protein>
<organism evidence="2 3">
    <name type="scientific">Clostridium lapidicellarium</name>
    <dbReference type="NCBI Taxonomy" id="3240931"/>
    <lineage>
        <taxon>Bacteria</taxon>
        <taxon>Bacillati</taxon>
        <taxon>Bacillota</taxon>
        <taxon>Clostridia</taxon>
        <taxon>Eubacteriales</taxon>
        <taxon>Clostridiaceae</taxon>
        <taxon>Clostridium</taxon>
    </lineage>
</organism>
<evidence type="ECO:0000256" key="1">
    <source>
        <dbReference type="SAM" id="Phobius"/>
    </source>
</evidence>
<name>A0ABV4DZD8_9CLOT</name>